<keyword evidence="4" id="KW-0677">Repeat</keyword>
<reference evidence="12" key="1">
    <citation type="submission" date="2012-04" db="EMBL/GenBank/DDBJ databases">
        <title>The Genome Sequence of Loa loa.</title>
        <authorList>
            <consortium name="The Broad Institute Genome Sequencing Platform"/>
            <consortium name="Broad Institute Genome Sequencing Center for Infectious Disease"/>
            <person name="Nutman T.B."/>
            <person name="Fink D.L."/>
            <person name="Russ C."/>
            <person name="Young S."/>
            <person name="Zeng Q."/>
            <person name="Gargeya S."/>
            <person name="Alvarado L."/>
            <person name="Berlin A."/>
            <person name="Chapman S.B."/>
            <person name="Chen Z."/>
            <person name="Freedman E."/>
            <person name="Gellesch M."/>
            <person name="Goldberg J."/>
            <person name="Griggs A."/>
            <person name="Gujja S."/>
            <person name="Heilman E.R."/>
            <person name="Heiman D."/>
            <person name="Howarth C."/>
            <person name="Mehta T."/>
            <person name="Neiman D."/>
            <person name="Pearson M."/>
            <person name="Roberts A."/>
            <person name="Saif S."/>
            <person name="Shea T."/>
            <person name="Shenoy N."/>
            <person name="Sisk P."/>
            <person name="Stolte C."/>
            <person name="Sykes S."/>
            <person name="White J."/>
            <person name="Yandava C."/>
            <person name="Haas B."/>
            <person name="Henn M.R."/>
            <person name="Nusbaum C."/>
            <person name="Birren B."/>
        </authorList>
    </citation>
    <scope>NUCLEOTIDE SEQUENCE [LARGE SCALE GENOMIC DNA]</scope>
</reference>
<keyword evidence="6 10" id="KW-0408">Iron</keyword>
<comment type="pathway">
    <text evidence="2 10">Protein modification; eIF5A hypusination.</text>
</comment>
<evidence type="ECO:0000256" key="10">
    <source>
        <dbReference type="HAMAP-Rule" id="MF_03101"/>
    </source>
</evidence>
<dbReference type="UniPathway" id="UPA00354"/>
<feature type="binding site" evidence="10">
    <location>
        <position position="213"/>
    </location>
    <ligand>
        <name>Fe cation</name>
        <dbReference type="ChEBI" id="CHEBI:24875"/>
        <label>2</label>
    </ligand>
</feature>
<evidence type="ECO:0000256" key="5">
    <source>
        <dbReference type="ARBA" id="ARBA00023002"/>
    </source>
</evidence>
<sequence>MPTDSEIDKIGRLLNDNKQPLCARFRALFILRNLGCDRSVEWIGRCFGDSSALLKHELAYCLGQTQNETAIPVLESVLQDENQEVIVRHEAGEALGAIGSCSSAAILEKYINDQAQAIAETCRLALRRIMWLQESKSVHKENEKGSPYNSIDPTPASAETNIDKLSSILTDATKSLWERYQALFTLRNIGTDESIKTLAKGLTCSDSALFRHEVAYALGQAQSPVAVTELKHSLENREENCMVRHECAEALGAIATKECEEVLEKFRNDPERVVRESCEIALDMAEYESSVTDVATFRLVIWIISSDCSVNLIGMVASLLQHLVRNAASRQCFVILKPGQLVPLNKRFYQTTSTNDPTALTAGDLGRLYQVSNEDIDTLYYRYMLPPKFRKQVETLNECVWLYRQPTLEATTCLKLVDVNIPNLRVVLWGRWGTGKSMTVFQTIYHMWRQGWIIFTIPNVITIMRDYDEVKPSTYHEGRIDFPLLGHQILRRFKLMNTPNWEKLKECKAQKHYKWSKVEETKEGEPITNIVDIGLSAPSLSSDCVGGLLRELTHHCSAGRFPLLVTIDHANSLYGKTTMKDRNHKFVDPKYFTLIHHLRKLLRNDWTNGACLLVADKREVSDARDHLTVPLETPLELFGEDIEKIEPFIPIETSLYTAEEMDILYGYYLEKNWIASESGRTERAKKELKFLSGRNPYYYERICAFV</sequence>
<dbReference type="CTD" id="31251779"/>
<evidence type="ECO:0000256" key="1">
    <source>
        <dbReference type="ARBA" id="ARBA00000068"/>
    </source>
</evidence>
<dbReference type="Pfam" id="PF03130">
    <property type="entry name" value="HEAT_PBS"/>
    <property type="match status" value="1"/>
</dbReference>
<dbReference type="PANTHER" id="PTHR12697:SF5">
    <property type="entry name" value="DEOXYHYPUSINE HYDROXYLASE"/>
    <property type="match status" value="1"/>
</dbReference>
<dbReference type="GeneID" id="31251779"/>
<dbReference type="EC" id="1.14.99.29" evidence="10"/>
<evidence type="ECO:0000256" key="9">
    <source>
        <dbReference type="ARBA" id="ARBA00045876"/>
    </source>
</evidence>
<dbReference type="SMART" id="SM00567">
    <property type="entry name" value="EZ_HEAT"/>
    <property type="match status" value="6"/>
</dbReference>
<keyword evidence="5 10" id="KW-0560">Oxidoreductase</keyword>
<dbReference type="GO" id="GO:0046872">
    <property type="term" value="F:metal ion binding"/>
    <property type="evidence" value="ECO:0007669"/>
    <property type="project" value="UniProtKB-KW"/>
</dbReference>
<dbReference type="RefSeq" id="XP_020305747.1">
    <property type="nucleotide sequence ID" value="XM_020450549.1"/>
</dbReference>
<name>A0A1S0UGM6_LOALO</name>
<dbReference type="Pfam" id="PF13646">
    <property type="entry name" value="HEAT_2"/>
    <property type="match status" value="2"/>
</dbReference>
<feature type="binding site" evidence="10">
    <location>
        <position position="246"/>
    </location>
    <ligand>
        <name>Fe cation</name>
        <dbReference type="ChEBI" id="CHEBI:24875"/>
        <label>2</label>
    </ligand>
</feature>
<evidence type="ECO:0000256" key="8">
    <source>
        <dbReference type="ARBA" id="ARBA00023256"/>
    </source>
</evidence>
<keyword evidence="7 10" id="KW-0503">Monooxygenase</keyword>
<comment type="catalytic activity">
    <reaction evidence="1 10">
        <text>[eIF5A protein]-deoxyhypusine + AH2 + O2 = [eIF5A protein]-hypusine + A + H2O</text>
        <dbReference type="Rhea" id="RHEA:14101"/>
        <dbReference type="Rhea" id="RHEA-COMP:10144"/>
        <dbReference type="Rhea" id="RHEA-COMP:12592"/>
        <dbReference type="ChEBI" id="CHEBI:13193"/>
        <dbReference type="ChEBI" id="CHEBI:15377"/>
        <dbReference type="ChEBI" id="CHEBI:15379"/>
        <dbReference type="ChEBI" id="CHEBI:17499"/>
        <dbReference type="ChEBI" id="CHEBI:82657"/>
        <dbReference type="ChEBI" id="CHEBI:91175"/>
        <dbReference type="EC" id="1.14.99.29"/>
    </reaction>
</comment>
<dbReference type="PRINTS" id="PR01716">
    <property type="entry name" value="DEATHASSOCP3"/>
</dbReference>
<dbReference type="AlphaFoldDB" id="A0A1S0UGM6"/>
<dbReference type="InterPro" id="IPR004155">
    <property type="entry name" value="PBS_lyase_HEAT"/>
</dbReference>
<keyword evidence="8 10" id="KW-0386">Hypusine biosynthesis</keyword>
<dbReference type="HAMAP" id="MF_03101">
    <property type="entry name" value="Deoxyhypusine_hydroxylase"/>
    <property type="match status" value="1"/>
</dbReference>
<feature type="binding site" evidence="10">
    <location>
        <position position="56"/>
    </location>
    <ligand>
        <name>Fe cation</name>
        <dbReference type="ChEBI" id="CHEBI:24875"/>
        <label>1</label>
    </ligand>
</feature>
<protein>
    <recommendedName>
        <fullName evidence="10">Deoxyhypusine hydroxylase</fullName>
        <shortName evidence="10">DOHH</shortName>
        <ecNumber evidence="10">1.14.99.29</ecNumber>
    </recommendedName>
    <alternativeName>
        <fullName evidence="10">Deoxyhypusine dioxygenase</fullName>
    </alternativeName>
    <alternativeName>
        <fullName evidence="10">Deoxyhypusine monooxygenase</fullName>
    </alternativeName>
</protein>
<comment type="function">
    <text evidence="10">Catalyzes the hydroxylation of the N(6)-(4-aminobutyl)-L-lysine intermediate to form hypusine, an essential post-translational modification only found in mature eIF-5A factor.</text>
</comment>
<dbReference type="KEGG" id="loa:LOAG_17886"/>
<evidence type="ECO:0000256" key="3">
    <source>
        <dbReference type="ARBA" id="ARBA00022723"/>
    </source>
</evidence>
<dbReference type="GO" id="GO:0005761">
    <property type="term" value="C:mitochondrial ribosome"/>
    <property type="evidence" value="ECO:0007669"/>
    <property type="project" value="InterPro"/>
</dbReference>
<dbReference type="GO" id="GO:0019135">
    <property type="term" value="F:deoxyhypusine monooxygenase activity"/>
    <property type="evidence" value="ECO:0007669"/>
    <property type="project" value="UniProtKB-UniRule"/>
</dbReference>
<comment type="function">
    <text evidence="9">Catalyzes the hydroxylation of the N(6)-(4-aminobutyl)-L-lysine intermediate produced by deoxyhypusine synthase/DHPS on a critical lysine of the eukaryotic translation initiation factor 5A/eIF-5A. This is the second step of the post-translational modification of that lysine into an unusual amino acid residue named hypusine. Hypusination is unique to mature eIF-5A factor and is essential for its function.</text>
</comment>
<feature type="binding site" evidence="10">
    <location>
        <position position="57"/>
    </location>
    <ligand>
        <name>Fe cation</name>
        <dbReference type="ChEBI" id="CHEBI:24875"/>
        <label>1</label>
    </ligand>
</feature>
<dbReference type="Pfam" id="PF10236">
    <property type="entry name" value="DAP3"/>
    <property type="match status" value="1"/>
</dbReference>
<dbReference type="PANTHER" id="PTHR12697">
    <property type="entry name" value="PBS LYASE HEAT-LIKE PROTEIN"/>
    <property type="match status" value="1"/>
</dbReference>
<dbReference type="Gene3D" id="1.25.10.10">
    <property type="entry name" value="Leucine-rich Repeat Variant"/>
    <property type="match status" value="2"/>
</dbReference>
<dbReference type="OrthoDB" id="274828at2759"/>
<dbReference type="InterPro" id="IPR027517">
    <property type="entry name" value="Deoxyhypusine_hydroxylase"/>
</dbReference>
<accession>A0A1S0UGM6</accession>
<dbReference type="GO" id="GO:0015935">
    <property type="term" value="C:small ribosomal subunit"/>
    <property type="evidence" value="ECO:0007669"/>
    <property type="project" value="InterPro"/>
</dbReference>
<dbReference type="PROSITE" id="PS50077">
    <property type="entry name" value="HEAT_REPEAT"/>
    <property type="match status" value="1"/>
</dbReference>
<dbReference type="InterPro" id="IPR019368">
    <property type="entry name" value="Ribosomal_mS29"/>
</dbReference>
<dbReference type="OMA" id="IATKECE"/>
<dbReference type="InterPro" id="IPR016024">
    <property type="entry name" value="ARM-type_fold"/>
</dbReference>
<comment type="cofactor">
    <cofactor evidence="10">
        <name>Fe(2+)</name>
        <dbReference type="ChEBI" id="CHEBI:29033"/>
    </cofactor>
    <text evidence="10">Binds 2 Fe(2+) ions per subunit.</text>
</comment>
<dbReference type="InterPro" id="IPR008092">
    <property type="entry name" value="Ribosomal_mS29_met"/>
</dbReference>
<proteinExistence type="inferred from homology"/>
<feature type="repeat" description="HEAT" evidence="11">
    <location>
        <begin position="70"/>
        <end position="110"/>
    </location>
</feature>
<gene>
    <name evidence="12" type="ORF">LOAG_17886</name>
</gene>
<dbReference type="SUPFAM" id="SSF48371">
    <property type="entry name" value="ARM repeat"/>
    <property type="match status" value="1"/>
</dbReference>
<dbReference type="GO" id="GO:0016829">
    <property type="term" value="F:lyase activity"/>
    <property type="evidence" value="ECO:0007669"/>
    <property type="project" value="UniProtKB-KW"/>
</dbReference>
<evidence type="ECO:0000256" key="2">
    <source>
        <dbReference type="ARBA" id="ARBA00005041"/>
    </source>
</evidence>
<evidence type="ECO:0000313" key="12">
    <source>
        <dbReference type="EMBL" id="EJD74852.1"/>
    </source>
</evidence>
<evidence type="ECO:0000256" key="6">
    <source>
        <dbReference type="ARBA" id="ARBA00023004"/>
    </source>
</evidence>
<dbReference type="FunFam" id="1.25.10.10:FF:000099">
    <property type="entry name" value="Deoxyhypusine hydroxylase"/>
    <property type="match status" value="1"/>
</dbReference>
<evidence type="ECO:0000256" key="11">
    <source>
        <dbReference type="PROSITE-ProRule" id="PRU00103"/>
    </source>
</evidence>
<dbReference type="EMBL" id="JH712211">
    <property type="protein sequence ID" value="EJD74852.1"/>
    <property type="molecule type" value="Genomic_DNA"/>
</dbReference>
<keyword evidence="3 10" id="KW-0479">Metal-binding</keyword>
<comment type="similarity">
    <text evidence="10">Belongs to the deoxyhypusine hydroxylase family.</text>
</comment>
<organism evidence="12">
    <name type="scientific">Loa loa</name>
    <name type="common">Eye worm</name>
    <name type="synonym">Filaria loa</name>
    <dbReference type="NCBI Taxonomy" id="7209"/>
    <lineage>
        <taxon>Eukaryota</taxon>
        <taxon>Metazoa</taxon>
        <taxon>Ecdysozoa</taxon>
        <taxon>Nematoda</taxon>
        <taxon>Chromadorea</taxon>
        <taxon>Rhabditida</taxon>
        <taxon>Spirurina</taxon>
        <taxon>Spiruromorpha</taxon>
        <taxon>Filarioidea</taxon>
        <taxon>Onchocercidae</taxon>
        <taxon>Loa</taxon>
    </lineage>
</organism>
<feature type="binding site" evidence="10">
    <location>
        <position position="212"/>
    </location>
    <ligand>
        <name>Fe cation</name>
        <dbReference type="ChEBI" id="CHEBI:24875"/>
        <label>2</label>
    </ligand>
</feature>
<feature type="binding site" evidence="10">
    <location>
        <position position="245"/>
    </location>
    <ligand>
        <name>Fe cation</name>
        <dbReference type="ChEBI" id="CHEBI:24875"/>
        <label>2</label>
    </ligand>
</feature>
<evidence type="ECO:0000256" key="7">
    <source>
        <dbReference type="ARBA" id="ARBA00023033"/>
    </source>
</evidence>
<keyword evidence="12" id="KW-0456">Lyase</keyword>
<feature type="binding site" evidence="10">
    <location>
        <position position="89"/>
    </location>
    <ligand>
        <name>Fe cation</name>
        <dbReference type="ChEBI" id="CHEBI:24875"/>
        <label>1</label>
    </ligand>
</feature>
<dbReference type="InterPro" id="IPR011989">
    <property type="entry name" value="ARM-like"/>
</dbReference>
<dbReference type="InParanoid" id="A0A1S0UGM6"/>
<dbReference type="InterPro" id="IPR021133">
    <property type="entry name" value="HEAT_type_2"/>
</dbReference>
<evidence type="ECO:0000256" key="4">
    <source>
        <dbReference type="ARBA" id="ARBA00022737"/>
    </source>
</evidence>
<dbReference type="GO" id="GO:0006915">
    <property type="term" value="P:apoptotic process"/>
    <property type="evidence" value="ECO:0007669"/>
    <property type="project" value="InterPro"/>
</dbReference>
<feature type="binding site" evidence="10">
    <location>
        <position position="90"/>
    </location>
    <ligand>
        <name>Fe cation</name>
        <dbReference type="ChEBI" id="CHEBI:24875"/>
        <label>1</label>
    </ligand>
</feature>